<feature type="domain" description="Aldehyde dehydrogenase" evidence="7">
    <location>
        <begin position="12"/>
        <end position="466"/>
    </location>
</feature>
<dbReference type="InterPro" id="IPR016160">
    <property type="entry name" value="Ald_DH_CS_CYS"/>
</dbReference>
<dbReference type="PROSITE" id="PS00687">
    <property type="entry name" value="ALDEHYDE_DEHYDR_GLU"/>
    <property type="match status" value="1"/>
</dbReference>
<dbReference type="EMBL" id="JAWJZB010000004">
    <property type="protein sequence ID" value="MDV5088055.1"/>
    <property type="molecule type" value="Genomic_DNA"/>
</dbReference>
<evidence type="ECO:0000256" key="5">
    <source>
        <dbReference type="PROSITE-ProRule" id="PRU10007"/>
    </source>
</evidence>
<feature type="active site" evidence="5">
    <location>
        <position position="244"/>
    </location>
</feature>
<dbReference type="SUPFAM" id="SSF53720">
    <property type="entry name" value="ALDH-like"/>
    <property type="match status" value="1"/>
</dbReference>
<dbReference type="PANTHER" id="PTHR42804">
    <property type="entry name" value="ALDEHYDE DEHYDROGENASE"/>
    <property type="match status" value="1"/>
</dbReference>
<dbReference type="Gene3D" id="3.40.309.10">
    <property type="entry name" value="Aldehyde Dehydrogenase, Chain A, domain 2"/>
    <property type="match status" value="1"/>
</dbReference>
<accession>A0ABU3Z823</accession>
<dbReference type="Proteomes" id="UP001272515">
    <property type="component" value="Unassembled WGS sequence"/>
</dbReference>
<evidence type="ECO:0000256" key="4">
    <source>
        <dbReference type="ARBA" id="ARBA00049194"/>
    </source>
</evidence>
<evidence type="ECO:0000313" key="8">
    <source>
        <dbReference type="EMBL" id="MDV5088055.1"/>
    </source>
</evidence>
<dbReference type="InterPro" id="IPR029510">
    <property type="entry name" value="Ald_DH_CS_GLU"/>
</dbReference>
<comment type="catalytic activity">
    <reaction evidence="4">
        <text>an aldehyde + NAD(+) + H2O = a carboxylate + NADH + 2 H(+)</text>
        <dbReference type="Rhea" id="RHEA:16185"/>
        <dbReference type="ChEBI" id="CHEBI:15377"/>
        <dbReference type="ChEBI" id="CHEBI:15378"/>
        <dbReference type="ChEBI" id="CHEBI:17478"/>
        <dbReference type="ChEBI" id="CHEBI:29067"/>
        <dbReference type="ChEBI" id="CHEBI:57540"/>
        <dbReference type="ChEBI" id="CHEBI:57945"/>
        <dbReference type="EC" id="1.2.1.3"/>
    </reaction>
</comment>
<comment type="caution">
    <text evidence="8">The sequence shown here is derived from an EMBL/GenBank/DDBJ whole genome shotgun (WGS) entry which is preliminary data.</text>
</comment>
<dbReference type="Pfam" id="PF00171">
    <property type="entry name" value="Aldedh"/>
    <property type="match status" value="1"/>
</dbReference>
<dbReference type="PANTHER" id="PTHR42804:SF1">
    <property type="entry name" value="ALDEHYDE DEHYDROGENASE-RELATED"/>
    <property type="match status" value="1"/>
</dbReference>
<dbReference type="Gene3D" id="3.40.605.10">
    <property type="entry name" value="Aldehyde Dehydrogenase, Chain A, domain 1"/>
    <property type="match status" value="1"/>
</dbReference>
<dbReference type="InterPro" id="IPR015590">
    <property type="entry name" value="Aldehyde_DH_dom"/>
</dbReference>
<dbReference type="InterPro" id="IPR016163">
    <property type="entry name" value="Ald_DH_C"/>
</dbReference>
<keyword evidence="2 6" id="KW-0560">Oxidoreductase</keyword>
<dbReference type="RefSeq" id="WP_317329762.1">
    <property type="nucleotide sequence ID" value="NZ_JAWJZA010000002.1"/>
</dbReference>
<evidence type="ECO:0000256" key="1">
    <source>
        <dbReference type="ARBA" id="ARBA00009986"/>
    </source>
</evidence>
<dbReference type="CDD" id="cd07138">
    <property type="entry name" value="ALDH_CddD_SSP0762"/>
    <property type="match status" value="1"/>
</dbReference>
<dbReference type="InterPro" id="IPR016161">
    <property type="entry name" value="Ald_DH/histidinol_DH"/>
</dbReference>
<evidence type="ECO:0000256" key="2">
    <source>
        <dbReference type="ARBA" id="ARBA00023002"/>
    </source>
</evidence>
<sequence>MNYEQLYINGQWVPSHSDHWIDVENPYTMKNFARVPSGNAEDVNDAVAAAHAAFPAWSKTTLDYRIELMETFLSIFKSMAVDIVNLETQELGAPISFGRTAHCDYQFTRIRSYIDLAPQVPMVETMPLSTTYRAPVGVIACITPWNYPIGQVVQKVIPALLMGNTVVLKPSQQTPLTVYLMAQAFHDAGFPAGTFNMITGRGGQVGNALTEHPLVNMISFTGSTSAGIQVAQSGLNTVKHISLELGGKSPCVVLKGADYEKAVRGCFNTIFLNSGQTCTALSRLLIPAEDNAEFEIIMKRLVSEYKVGNPMDPSINVGPMVSKAQFDTVRDYIKLGVDSGAHMLVGEYPVAEPGDNGYAIQPTIFTNVTNDMTIAREEIFGPVLTVITYESLEEALQIANDTPFGLNAAVWGPKEQAIEVALQIESGNIYINDSPRDTAAPFGGWKESGIGREGGVYGMLEFTQQRALFDTCE</sequence>
<evidence type="ECO:0000256" key="6">
    <source>
        <dbReference type="RuleBase" id="RU003345"/>
    </source>
</evidence>
<comment type="similarity">
    <text evidence="1 6">Belongs to the aldehyde dehydrogenase family.</text>
</comment>
<dbReference type="PROSITE" id="PS00070">
    <property type="entry name" value="ALDEHYDE_DEHYDR_CYS"/>
    <property type="match status" value="1"/>
</dbReference>
<protein>
    <recommendedName>
        <fullName evidence="3">aldehyde dehydrogenase (NAD(+))</fullName>
        <ecNumber evidence="3">1.2.1.3</ecNumber>
    </recommendedName>
</protein>
<gene>
    <name evidence="8" type="ORF">RVY80_04230</name>
</gene>
<dbReference type="InterPro" id="IPR016162">
    <property type="entry name" value="Ald_DH_N"/>
</dbReference>
<evidence type="ECO:0000256" key="3">
    <source>
        <dbReference type="ARBA" id="ARBA00024226"/>
    </source>
</evidence>
<proteinExistence type="inferred from homology"/>
<dbReference type="EC" id="1.2.1.3" evidence="3"/>
<evidence type="ECO:0000259" key="7">
    <source>
        <dbReference type="Pfam" id="PF00171"/>
    </source>
</evidence>
<evidence type="ECO:0000313" key="9">
    <source>
        <dbReference type="Proteomes" id="UP001272515"/>
    </source>
</evidence>
<keyword evidence="9" id="KW-1185">Reference proteome</keyword>
<reference evidence="8 9" key="1">
    <citation type="submission" date="2023-10" db="EMBL/GenBank/DDBJ databases">
        <title>Veillonella sp. nov., isolated from a pig farm feces dump.</title>
        <authorList>
            <person name="Chang Y.-H."/>
        </authorList>
    </citation>
    <scope>NUCLEOTIDE SEQUENCE [LARGE SCALE GENOMIC DNA]</scope>
    <source>
        <strain evidence="8 9">YH-vei2233</strain>
    </source>
</reference>
<organism evidence="8 9">
    <name type="scientific">Veillonella absiana</name>
    <dbReference type="NCBI Taxonomy" id="3079305"/>
    <lineage>
        <taxon>Bacteria</taxon>
        <taxon>Bacillati</taxon>
        <taxon>Bacillota</taxon>
        <taxon>Negativicutes</taxon>
        <taxon>Veillonellales</taxon>
        <taxon>Veillonellaceae</taxon>
        <taxon>Veillonella</taxon>
    </lineage>
</organism>
<name>A0ABU3Z823_9FIRM</name>